<feature type="domain" description="Glycoamylase-like" evidence="1">
    <location>
        <begin position="220"/>
        <end position="439"/>
    </location>
</feature>
<gene>
    <name evidence="2" type="ORF">SAMEA4412673_02115</name>
</gene>
<name>A0AAJ4XBW5_9SPHI</name>
<dbReference type="KEGG" id="smiz:4412673_02115"/>
<dbReference type="InterPro" id="IPR019282">
    <property type="entry name" value="Glycoamylase-like_cons_dom"/>
</dbReference>
<dbReference type="InterPro" id="IPR016883">
    <property type="entry name" value="UCP028431"/>
</dbReference>
<dbReference type="EMBL" id="LT906468">
    <property type="protein sequence ID" value="SNV50618.1"/>
    <property type="molecule type" value="Genomic_DNA"/>
</dbReference>
<dbReference type="Gene3D" id="1.50.10.140">
    <property type="match status" value="1"/>
</dbReference>
<evidence type="ECO:0000259" key="1">
    <source>
        <dbReference type="Pfam" id="PF10091"/>
    </source>
</evidence>
<organism evidence="2 3">
    <name type="scientific">Sphingobacterium mizutaii</name>
    <dbReference type="NCBI Taxonomy" id="1010"/>
    <lineage>
        <taxon>Bacteria</taxon>
        <taxon>Pseudomonadati</taxon>
        <taxon>Bacteroidota</taxon>
        <taxon>Sphingobacteriia</taxon>
        <taxon>Sphingobacteriales</taxon>
        <taxon>Sphingobacteriaceae</taxon>
        <taxon>Sphingobacterium</taxon>
    </lineage>
</organism>
<dbReference type="Proteomes" id="UP000215355">
    <property type="component" value="Chromosome 1"/>
</dbReference>
<sequence>MKIRAITIGLLLAAAGIQSCQNVQKTDGKKETSQSVDSLAHSNDSLMNKIQQQTFQYFWEGAEPNSGMARERIHIDGVYPENDENVVTIGGSGFGIMGLIVGMERGYISKKEGEDRLNHIMDYLAKIPRFKGAWSHWYHGDTGKVKAFSEKDNGGDLVETAFLAQSLIVVREYLKNGSDTQKSIANKADELWKEIDWNHYTNGKNVLLWHWSPTHDFGMNHPIQGYDECLVTYVLAASSPTHAIDTAVYNQGWARDGKIKSDLKKFDIPIGIKHNAKEGQVGPLFWAHYSFLGLNPNGLKDQYVDYGQVVVNHAKINIAYAEENPQQFKGYGADKGWGWTASYSIKGYDAHHPDNDKSVISPTAALSSTPYTPKESLAFARYLFNNLGEKVWGKYGFYDAYSETENWFPQRYLAIDQGPIVVMMENYRSGLIWNLFMQAPEIQSGLKKLGFQSPNLK</sequence>
<protein>
    <submittedName>
        <fullName evidence="2">Uncharacterized protein conserved in bacteria</fullName>
    </submittedName>
</protein>
<reference evidence="2 3" key="1">
    <citation type="submission" date="2017-06" db="EMBL/GenBank/DDBJ databases">
        <authorList>
            <consortium name="Pathogen Informatics"/>
        </authorList>
    </citation>
    <scope>NUCLEOTIDE SEQUENCE [LARGE SCALE GENOMIC DNA]</scope>
    <source>
        <strain evidence="2 3">NCTC12149</strain>
    </source>
</reference>
<accession>A0AAJ4XBW5</accession>
<proteinExistence type="predicted"/>
<dbReference type="RefSeq" id="WP_093096460.1">
    <property type="nucleotide sequence ID" value="NZ_CP158798.1"/>
</dbReference>
<dbReference type="PIRSF" id="PIRSF028431">
    <property type="entry name" value="UCP028431"/>
    <property type="match status" value="1"/>
</dbReference>
<dbReference type="AlphaFoldDB" id="A0AAJ4XBW5"/>
<dbReference type="Pfam" id="PF10091">
    <property type="entry name" value="Glycoamylase"/>
    <property type="match status" value="1"/>
</dbReference>
<evidence type="ECO:0000313" key="3">
    <source>
        <dbReference type="Proteomes" id="UP000215355"/>
    </source>
</evidence>
<evidence type="ECO:0000313" key="2">
    <source>
        <dbReference type="EMBL" id="SNV50618.1"/>
    </source>
</evidence>
<dbReference type="PROSITE" id="PS51257">
    <property type="entry name" value="PROKAR_LIPOPROTEIN"/>
    <property type="match status" value="1"/>
</dbReference>